<keyword evidence="3" id="KW-1185">Reference proteome</keyword>
<dbReference type="OrthoDB" id="1524241at2"/>
<dbReference type="Proteomes" id="UP000007463">
    <property type="component" value="Chromosome"/>
</dbReference>
<dbReference type="SUPFAM" id="SSF48452">
    <property type="entry name" value="TPR-like"/>
    <property type="match status" value="1"/>
</dbReference>
<dbReference type="eggNOG" id="COG0457">
    <property type="taxonomic scope" value="Bacteria"/>
</dbReference>
<reference evidence="2 3" key="1">
    <citation type="journal article" date="2011" name="Stand. Genomic Sci.">
        <title>Complete genome sequence of the gliding freshwater bacterium Fluviicola taffensis type strain (RW262).</title>
        <authorList>
            <person name="Woyke T."/>
            <person name="Chertkov O."/>
            <person name="Lapidus A."/>
            <person name="Nolan M."/>
            <person name="Lucas S."/>
            <person name="Del Rio T.G."/>
            <person name="Tice H."/>
            <person name="Cheng J.F."/>
            <person name="Tapia R."/>
            <person name="Han C."/>
            <person name="Goodwin L."/>
            <person name="Pitluck S."/>
            <person name="Liolios K."/>
            <person name="Pagani I."/>
            <person name="Ivanova N."/>
            <person name="Huntemann M."/>
            <person name="Mavromatis K."/>
            <person name="Mikhailova N."/>
            <person name="Pati A."/>
            <person name="Chen A."/>
            <person name="Palaniappan K."/>
            <person name="Land M."/>
            <person name="Hauser L."/>
            <person name="Brambilla E.M."/>
            <person name="Rohde M."/>
            <person name="Mwirichia R."/>
            <person name="Sikorski J."/>
            <person name="Tindall B.J."/>
            <person name="Goker M."/>
            <person name="Bristow J."/>
            <person name="Eisen J.A."/>
            <person name="Markowitz V."/>
            <person name="Hugenholtz P."/>
            <person name="Klenk H.P."/>
            <person name="Kyrpides N.C."/>
        </authorList>
    </citation>
    <scope>NUCLEOTIDE SEQUENCE [LARGE SCALE GENOMIC DNA]</scope>
    <source>
        <strain evidence="3">DSM 16823 / RW262 / RW262</strain>
    </source>
</reference>
<dbReference type="EMBL" id="CP002542">
    <property type="protein sequence ID" value="AEA43594.1"/>
    <property type="molecule type" value="Genomic_DNA"/>
</dbReference>
<dbReference type="InterPro" id="IPR011990">
    <property type="entry name" value="TPR-like_helical_dom_sf"/>
</dbReference>
<dbReference type="InterPro" id="IPR019734">
    <property type="entry name" value="TPR_rpt"/>
</dbReference>
<evidence type="ECO:0000313" key="2">
    <source>
        <dbReference type="EMBL" id="AEA43594.1"/>
    </source>
</evidence>
<dbReference type="AlphaFoldDB" id="F2IFX3"/>
<feature type="repeat" description="TPR" evidence="1">
    <location>
        <begin position="138"/>
        <end position="171"/>
    </location>
</feature>
<evidence type="ECO:0000256" key="1">
    <source>
        <dbReference type="PROSITE-ProRule" id="PRU00339"/>
    </source>
</evidence>
<dbReference type="HOGENOM" id="CLU_1419612_0_0_10"/>
<reference evidence="3" key="2">
    <citation type="submission" date="2011-02" db="EMBL/GenBank/DDBJ databases">
        <title>The complete genome of Fluviicola taffensis DSM 16823.</title>
        <authorList>
            <consortium name="US DOE Joint Genome Institute (JGI-PGF)"/>
            <person name="Lucas S."/>
            <person name="Copeland A."/>
            <person name="Lapidus A."/>
            <person name="Bruce D."/>
            <person name="Goodwin L."/>
            <person name="Pitluck S."/>
            <person name="Kyrpides N."/>
            <person name="Mavromatis K."/>
            <person name="Ivanova N."/>
            <person name="Mikhailova N."/>
            <person name="Pagani I."/>
            <person name="Chertkov O."/>
            <person name="Detter J.C."/>
            <person name="Han C."/>
            <person name="Tapia R."/>
            <person name="Land M."/>
            <person name="Hauser L."/>
            <person name="Markowitz V."/>
            <person name="Cheng J.-F."/>
            <person name="Hugenholtz P."/>
            <person name="Woyke T."/>
            <person name="Wu D."/>
            <person name="Tindall B."/>
            <person name="Pomrenke H.G."/>
            <person name="Brambilla E."/>
            <person name="Klenk H.-P."/>
            <person name="Eisen J.A."/>
        </authorList>
    </citation>
    <scope>NUCLEOTIDE SEQUENCE [LARGE SCALE GENOMIC DNA]</scope>
    <source>
        <strain evidence="3">DSM 16823 / RW262 / RW262</strain>
    </source>
</reference>
<dbReference type="KEGG" id="fte:Fluta_1602"/>
<accession>F2IFX3</accession>
<gene>
    <name evidence="2" type="ordered locus">Fluta_1602</name>
</gene>
<organism evidence="2 3">
    <name type="scientific">Fluviicola taffensis (strain DSM 16823 / NCIMB 13979 / RW262)</name>
    <dbReference type="NCBI Taxonomy" id="755732"/>
    <lineage>
        <taxon>Bacteria</taxon>
        <taxon>Pseudomonadati</taxon>
        <taxon>Bacteroidota</taxon>
        <taxon>Flavobacteriia</taxon>
        <taxon>Flavobacteriales</taxon>
        <taxon>Crocinitomicaceae</taxon>
        <taxon>Fluviicola</taxon>
    </lineage>
</organism>
<dbReference type="RefSeq" id="WP_013686365.1">
    <property type="nucleotide sequence ID" value="NC_015321.1"/>
</dbReference>
<name>F2IFX3_FLUTR</name>
<dbReference type="PROSITE" id="PS50005">
    <property type="entry name" value="TPR"/>
    <property type="match status" value="1"/>
</dbReference>
<dbReference type="STRING" id="755732.Fluta_1602"/>
<evidence type="ECO:0000313" key="3">
    <source>
        <dbReference type="Proteomes" id="UP000007463"/>
    </source>
</evidence>
<protein>
    <submittedName>
        <fullName evidence="2">Uncharacterized protein</fullName>
    </submittedName>
</protein>
<keyword evidence="1" id="KW-0802">TPR repeat</keyword>
<sequence length="191" mass="22251">MKSAIEILPVGSYFYFRHDSLYYLFQLLEFSPNQILVQRFWSTTNVPSIDKLRHFDVKSACSEFDEPFDEIICIGKHEITADQHKEIAQFLKIKAGKIARESGFLTLKREAIDAFEKQEYQEAIRFFSLAAPYSKYDIDIYEKRGICYLKMGQYIDALADFDYYLIHNPENEIVLAAVQSAQKEISKKSNS</sequence>
<dbReference type="Gene3D" id="1.25.40.10">
    <property type="entry name" value="Tetratricopeptide repeat domain"/>
    <property type="match status" value="1"/>
</dbReference>
<proteinExistence type="predicted"/>